<keyword evidence="2" id="KW-0472">Membrane</keyword>
<dbReference type="GeneID" id="19191052"/>
<evidence type="ECO:0000256" key="2">
    <source>
        <dbReference type="SAM" id="Phobius"/>
    </source>
</evidence>
<protein>
    <submittedName>
        <fullName evidence="3">Uncharacterized protein</fullName>
    </submittedName>
</protein>
<accession>W9WQS3</accession>
<feature type="transmembrane region" description="Helical" evidence="2">
    <location>
        <begin position="95"/>
        <end position="118"/>
    </location>
</feature>
<organism evidence="3 4">
    <name type="scientific">Cladophialophora psammophila CBS 110553</name>
    <dbReference type="NCBI Taxonomy" id="1182543"/>
    <lineage>
        <taxon>Eukaryota</taxon>
        <taxon>Fungi</taxon>
        <taxon>Dikarya</taxon>
        <taxon>Ascomycota</taxon>
        <taxon>Pezizomycotina</taxon>
        <taxon>Eurotiomycetes</taxon>
        <taxon>Chaetothyriomycetidae</taxon>
        <taxon>Chaetothyriales</taxon>
        <taxon>Herpotrichiellaceae</taxon>
        <taxon>Cladophialophora</taxon>
    </lineage>
</organism>
<comment type="caution">
    <text evidence="3">The sequence shown here is derived from an EMBL/GenBank/DDBJ whole genome shotgun (WGS) entry which is preliminary data.</text>
</comment>
<feature type="region of interest" description="Disordered" evidence="1">
    <location>
        <begin position="128"/>
        <end position="158"/>
    </location>
</feature>
<feature type="transmembrane region" description="Helical" evidence="2">
    <location>
        <begin position="169"/>
        <end position="188"/>
    </location>
</feature>
<dbReference type="HOGENOM" id="CLU_1111290_0_0_1"/>
<evidence type="ECO:0000313" key="3">
    <source>
        <dbReference type="EMBL" id="EXJ70273.1"/>
    </source>
</evidence>
<dbReference type="OrthoDB" id="4156723at2759"/>
<keyword evidence="2" id="KW-1133">Transmembrane helix</keyword>
<gene>
    <name evidence="3" type="ORF">A1O5_06341</name>
</gene>
<keyword evidence="2" id="KW-0812">Transmembrane</keyword>
<proteinExistence type="predicted"/>
<dbReference type="AlphaFoldDB" id="W9WQS3"/>
<dbReference type="EMBL" id="AMGX01000009">
    <property type="protein sequence ID" value="EXJ70273.1"/>
    <property type="molecule type" value="Genomic_DNA"/>
</dbReference>
<dbReference type="RefSeq" id="XP_007745125.1">
    <property type="nucleotide sequence ID" value="XM_007746935.1"/>
</dbReference>
<name>W9WQS3_9EURO</name>
<sequence length="250" mass="26916">MSFAITATTSKEWAIQKVFDPNDVAGARQSGWTNPIYTKYRSPFIICNNKTTCLRYPPSGTGKTSCELVRVLLDDEPWSIGDERLCQQIHTAGNLAIASTTFIGVAFLLTVVLVLASVQFLNSSSANGTVASKRGEKTADGDGEARGTTTTERLPQQRHTSFLGSTAPYLNLALIVFSLLGAAMYFIAQFYGVEALVQSAPDNGALDSGQGYLDLRDDRLAGELDGSWCGGKYVGSTEFRKAALNGDRGY</sequence>
<feature type="compositionally biased region" description="Polar residues" evidence="1">
    <location>
        <begin position="147"/>
        <end position="158"/>
    </location>
</feature>
<dbReference type="Proteomes" id="UP000019471">
    <property type="component" value="Unassembled WGS sequence"/>
</dbReference>
<evidence type="ECO:0000313" key="4">
    <source>
        <dbReference type="Proteomes" id="UP000019471"/>
    </source>
</evidence>
<reference evidence="3 4" key="1">
    <citation type="submission" date="2013-03" db="EMBL/GenBank/DDBJ databases">
        <title>The Genome Sequence of Cladophialophora psammophila CBS 110553.</title>
        <authorList>
            <consortium name="The Broad Institute Genomics Platform"/>
            <person name="Cuomo C."/>
            <person name="de Hoog S."/>
            <person name="Gorbushina A."/>
            <person name="Walker B."/>
            <person name="Young S.K."/>
            <person name="Zeng Q."/>
            <person name="Gargeya S."/>
            <person name="Fitzgerald M."/>
            <person name="Haas B."/>
            <person name="Abouelleil A."/>
            <person name="Allen A.W."/>
            <person name="Alvarado L."/>
            <person name="Arachchi H.M."/>
            <person name="Berlin A.M."/>
            <person name="Chapman S.B."/>
            <person name="Gainer-Dewar J."/>
            <person name="Goldberg J."/>
            <person name="Griggs A."/>
            <person name="Gujja S."/>
            <person name="Hansen M."/>
            <person name="Howarth C."/>
            <person name="Imamovic A."/>
            <person name="Ireland A."/>
            <person name="Larimer J."/>
            <person name="McCowan C."/>
            <person name="Murphy C."/>
            <person name="Pearson M."/>
            <person name="Poon T.W."/>
            <person name="Priest M."/>
            <person name="Roberts A."/>
            <person name="Saif S."/>
            <person name="Shea T."/>
            <person name="Sisk P."/>
            <person name="Sykes S."/>
            <person name="Wortman J."/>
            <person name="Nusbaum C."/>
            <person name="Birren B."/>
        </authorList>
    </citation>
    <scope>NUCLEOTIDE SEQUENCE [LARGE SCALE GENOMIC DNA]</scope>
    <source>
        <strain evidence="3 4">CBS 110553</strain>
    </source>
</reference>
<evidence type="ECO:0000256" key="1">
    <source>
        <dbReference type="SAM" id="MobiDB-lite"/>
    </source>
</evidence>
<feature type="compositionally biased region" description="Basic and acidic residues" evidence="1">
    <location>
        <begin position="133"/>
        <end position="145"/>
    </location>
</feature>
<keyword evidence="4" id="KW-1185">Reference proteome</keyword>